<dbReference type="HOGENOM" id="CLU_793951_0_0_7"/>
<name>T2GGC8_MEGG1</name>
<dbReference type="GO" id="GO:0009253">
    <property type="term" value="P:peptidoglycan catabolic process"/>
    <property type="evidence" value="ECO:0007669"/>
    <property type="project" value="InterPro"/>
</dbReference>
<dbReference type="InterPro" id="IPR002901">
    <property type="entry name" value="MGlyc_endo_b_GlcNAc-like_dom"/>
</dbReference>
<evidence type="ECO:0000259" key="1">
    <source>
        <dbReference type="Pfam" id="PF01520"/>
    </source>
</evidence>
<evidence type="ECO:0000313" key="4">
    <source>
        <dbReference type="Proteomes" id="UP000016587"/>
    </source>
</evidence>
<dbReference type="GO" id="GO:0008745">
    <property type="term" value="F:N-acetylmuramoyl-L-alanine amidase activity"/>
    <property type="evidence" value="ECO:0007669"/>
    <property type="project" value="InterPro"/>
</dbReference>
<feature type="domain" description="Mannosyl-glycoprotein endo-beta-N-acetylglucosamidase-like" evidence="2">
    <location>
        <begin position="27"/>
        <end position="137"/>
    </location>
</feature>
<dbReference type="STRING" id="1121448.DGI_3362"/>
<dbReference type="Proteomes" id="UP000016587">
    <property type="component" value="Chromosome"/>
</dbReference>
<evidence type="ECO:0000313" key="3">
    <source>
        <dbReference type="EMBL" id="AGW15052.1"/>
    </source>
</evidence>
<dbReference type="OrthoDB" id="5497084at2"/>
<dbReference type="Pfam" id="PF01520">
    <property type="entry name" value="Amidase_3"/>
    <property type="match status" value="1"/>
</dbReference>
<dbReference type="eggNOG" id="COG1705">
    <property type="taxonomic scope" value="Bacteria"/>
</dbReference>
<feature type="domain" description="MurNAc-LAA" evidence="1">
    <location>
        <begin position="140"/>
        <end position="297"/>
    </location>
</feature>
<reference evidence="3 4" key="1">
    <citation type="journal article" date="2013" name="J. Bacteriol.">
        <title>Roles of HynAB and Ech, the only two hydrogenases found in the model sulfate reducer Desulfovibrio gigas.</title>
        <authorList>
            <person name="Morais-Silva F.O."/>
            <person name="Santos C.I."/>
            <person name="Rodrigues R."/>
            <person name="Pereira I.A."/>
            <person name="Rodrigues-Pousada C."/>
        </authorList>
    </citation>
    <scope>NUCLEOTIDE SEQUENCE [LARGE SCALE GENOMIC DNA]</scope>
    <source>
        <strain evidence="4">ATCC 19364 / DSM 1382 / NCIMB 9332 / VKM B-1759</strain>
    </source>
</reference>
<sequence length="349" mass="37851">MSNYSDTFKTLAKSLAGADLEFPNLKAIVLAQWMLESGRGHSMLALKHMNFGGLKWRDEMKGFATPVDYTDSANEGDSYCAFDGVDSFIKGYWHFLERSPYLGWKVHSSDPAAFIAFIGRTYCPSNEDYTEHVLALLPEAVAMLQQSGATSVYSSVSAVPKYMVKFYSGNYSVRQKSANADKCICYAEHHFNSADPSANYALAVVAANASLTSINWGMWYAQAAASLLGTKVFSPSSTWPGVALGGIDGRGNENLLYTDMPAILLEPLFVSNPKQAAQLKQATWQDALAKTLADSIRKFFPDGGLVAFSIGHKGKTSNPTDCGAAIHGGGHECEYAEIVLKKAATLLEK</sequence>
<dbReference type="KEGG" id="dgg:DGI_3362"/>
<accession>T2GGC8</accession>
<dbReference type="AlphaFoldDB" id="T2GGC8"/>
<reference evidence="4" key="2">
    <citation type="submission" date="2013-07" db="EMBL/GenBank/DDBJ databases">
        <authorList>
            <person name="Morais-Silva F.O."/>
            <person name="Rezende A.M."/>
            <person name="Pimentel C."/>
            <person name="Resende D.M."/>
            <person name="Santos C.I."/>
            <person name="Clemente C."/>
            <person name="de Oliveira L.M."/>
            <person name="da Silva S.M."/>
            <person name="Costa D.A."/>
            <person name="Varela-Raposo A."/>
            <person name="Horacio E.C.A."/>
            <person name="Matos M."/>
            <person name="Flores O."/>
            <person name="Ruiz J.C."/>
            <person name="Rodrigues-Pousada C."/>
        </authorList>
    </citation>
    <scope>NUCLEOTIDE SEQUENCE [LARGE SCALE GENOMIC DNA]</scope>
    <source>
        <strain evidence="4">ATCC 19364 / DSM 1382 / NCIMB 9332 / VKM B-1759</strain>
    </source>
</reference>
<keyword evidence="4" id="KW-1185">Reference proteome</keyword>
<gene>
    <name evidence="3" type="ORF">DGI_3362</name>
</gene>
<protein>
    <submittedName>
        <fullName evidence="3">Putative N-acetylmuramoyl-L-alanine amidase</fullName>
    </submittedName>
</protein>
<dbReference type="PATRIC" id="fig|1121448.10.peg.3317"/>
<dbReference type="Gene3D" id="1.10.530.10">
    <property type="match status" value="1"/>
</dbReference>
<dbReference type="SUPFAM" id="SSF53187">
    <property type="entry name" value="Zn-dependent exopeptidases"/>
    <property type="match status" value="1"/>
</dbReference>
<dbReference type="Pfam" id="PF01832">
    <property type="entry name" value="Glucosaminidase"/>
    <property type="match status" value="1"/>
</dbReference>
<dbReference type="InterPro" id="IPR002508">
    <property type="entry name" value="MurNAc-LAA_cat"/>
</dbReference>
<dbReference type="GO" id="GO:0004040">
    <property type="term" value="F:amidase activity"/>
    <property type="evidence" value="ECO:0007669"/>
    <property type="project" value="InterPro"/>
</dbReference>
<dbReference type="RefSeq" id="WP_021762172.1">
    <property type="nucleotide sequence ID" value="NC_022444.1"/>
</dbReference>
<dbReference type="Gene3D" id="3.40.630.40">
    <property type="entry name" value="Zn-dependent exopeptidases"/>
    <property type="match status" value="1"/>
</dbReference>
<proteinExistence type="predicted"/>
<evidence type="ECO:0000259" key="2">
    <source>
        <dbReference type="Pfam" id="PF01832"/>
    </source>
</evidence>
<dbReference type="EMBL" id="CP006585">
    <property type="protein sequence ID" value="AGW15052.1"/>
    <property type="molecule type" value="Genomic_DNA"/>
</dbReference>
<organism evidence="3 4">
    <name type="scientific">Megalodesulfovibrio gigas (strain ATCC 19364 / DSM 1382 / NCIMB 9332 / VKM B-1759)</name>
    <name type="common">Desulfovibrio gigas</name>
    <dbReference type="NCBI Taxonomy" id="1121448"/>
    <lineage>
        <taxon>Bacteria</taxon>
        <taxon>Pseudomonadati</taxon>
        <taxon>Thermodesulfobacteriota</taxon>
        <taxon>Desulfovibrionia</taxon>
        <taxon>Desulfovibrionales</taxon>
        <taxon>Desulfovibrionaceae</taxon>
        <taxon>Megalodesulfovibrio</taxon>
    </lineage>
</organism>